<comment type="caution">
    <text evidence="1">The sequence shown here is derived from an EMBL/GenBank/DDBJ whole genome shotgun (WGS) entry which is preliminary data.</text>
</comment>
<reference evidence="1 2" key="2">
    <citation type="submission" date="2009-02" db="EMBL/GenBank/DDBJ databases">
        <title>Draft genome sequence of Eubacterium hallii (DSM 3353).</title>
        <authorList>
            <person name="Sudarsanam P."/>
            <person name="Ley R."/>
            <person name="Guruge J."/>
            <person name="Turnbaugh P.J."/>
            <person name="Mahowald M."/>
            <person name="Liep D."/>
            <person name="Gordon J."/>
        </authorList>
    </citation>
    <scope>NUCLEOTIDE SEQUENCE [LARGE SCALE GENOMIC DNA]</scope>
    <source>
        <strain evidence="1 2">DSM 3353</strain>
    </source>
</reference>
<gene>
    <name evidence="1" type="ORF">EUBHAL_03190</name>
</gene>
<dbReference type="AlphaFoldDB" id="C0F0G9"/>
<proteinExistence type="predicted"/>
<dbReference type="Proteomes" id="UP000003174">
    <property type="component" value="Unassembled WGS sequence"/>
</dbReference>
<evidence type="ECO:0000313" key="1">
    <source>
        <dbReference type="EMBL" id="EEG34994.1"/>
    </source>
</evidence>
<protein>
    <submittedName>
        <fullName evidence="1">Uncharacterized protein</fullName>
    </submittedName>
</protein>
<organism evidence="1 2">
    <name type="scientific">Anaerobutyricum hallii DSM 3353</name>
    <dbReference type="NCBI Taxonomy" id="411469"/>
    <lineage>
        <taxon>Bacteria</taxon>
        <taxon>Bacillati</taxon>
        <taxon>Bacillota</taxon>
        <taxon>Clostridia</taxon>
        <taxon>Lachnospirales</taxon>
        <taxon>Lachnospiraceae</taxon>
        <taxon>Anaerobutyricum</taxon>
    </lineage>
</organism>
<dbReference type="EMBL" id="ACEP01000168">
    <property type="protein sequence ID" value="EEG34994.1"/>
    <property type="molecule type" value="Genomic_DNA"/>
</dbReference>
<accession>C0F0G9</accession>
<reference evidence="1 2" key="1">
    <citation type="submission" date="2009-01" db="EMBL/GenBank/DDBJ databases">
        <authorList>
            <person name="Fulton L."/>
            <person name="Clifton S."/>
            <person name="Fulton B."/>
            <person name="Xu J."/>
            <person name="Minx P."/>
            <person name="Pepin K.H."/>
            <person name="Johnson M."/>
            <person name="Bhonagiri V."/>
            <person name="Nash W.E."/>
            <person name="Mardis E.R."/>
            <person name="Wilson R.K."/>
        </authorList>
    </citation>
    <scope>NUCLEOTIDE SEQUENCE [LARGE SCALE GENOMIC DNA]</scope>
    <source>
        <strain evidence="1 2">DSM 3353</strain>
    </source>
</reference>
<evidence type="ECO:0000313" key="2">
    <source>
        <dbReference type="Proteomes" id="UP000003174"/>
    </source>
</evidence>
<sequence>MPQAKRRPRRESNPYICGLGARFGCERLKRAFKPLRLKSQI</sequence>
<name>C0F0G9_9FIRM</name>